<proteinExistence type="predicted"/>
<accession>A0AAW2G7B5</accession>
<sequence length="129" mass="15318">MYSEFNVHSPYASAARQYVSHYSRSPRAVPRSCDIRATRAHRYIKAFNNGREFNDRTDVTSRKNFQFRGTIIWTRKYSPASSGYFNNYARPPFRDIRIPEFIARFDLPDLSAECLIRKNYSNKKRRHAQ</sequence>
<gene>
    <name evidence="1" type="ORF">PUN28_007222</name>
</gene>
<reference evidence="1 2" key="1">
    <citation type="submission" date="2023-03" db="EMBL/GenBank/DDBJ databases">
        <title>High recombination rates correlate with genetic variation in Cardiocondyla obscurior ants.</title>
        <authorList>
            <person name="Errbii M."/>
        </authorList>
    </citation>
    <scope>NUCLEOTIDE SEQUENCE [LARGE SCALE GENOMIC DNA]</scope>
    <source>
        <strain evidence="1">Alpha-2009</strain>
        <tissue evidence="1">Whole body</tissue>
    </source>
</reference>
<evidence type="ECO:0000313" key="2">
    <source>
        <dbReference type="Proteomes" id="UP001430953"/>
    </source>
</evidence>
<dbReference type="Proteomes" id="UP001430953">
    <property type="component" value="Unassembled WGS sequence"/>
</dbReference>
<evidence type="ECO:0000313" key="1">
    <source>
        <dbReference type="EMBL" id="KAL0122340.1"/>
    </source>
</evidence>
<comment type="caution">
    <text evidence="1">The sequence shown here is derived from an EMBL/GenBank/DDBJ whole genome shotgun (WGS) entry which is preliminary data.</text>
</comment>
<keyword evidence="2" id="KW-1185">Reference proteome</keyword>
<protein>
    <submittedName>
        <fullName evidence="1">Uncharacterized protein</fullName>
    </submittedName>
</protein>
<dbReference type="EMBL" id="JADYXP020000006">
    <property type="protein sequence ID" value="KAL0122340.1"/>
    <property type="molecule type" value="Genomic_DNA"/>
</dbReference>
<organism evidence="1 2">
    <name type="scientific">Cardiocondyla obscurior</name>
    <dbReference type="NCBI Taxonomy" id="286306"/>
    <lineage>
        <taxon>Eukaryota</taxon>
        <taxon>Metazoa</taxon>
        <taxon>Ecdysozoa</taxon>
        <taxon>Arthropoda</taxon>
        <taxon>Hexapoda</taxon>
        <taxon>Insecta</taxon>
        <taxon>Pterygota</taxon>
        <taxon>Neoptera</taxon>
        <taxon>Endopterygota</taxon>
        <taxon>Hymenoptera</taxon>
        <taxon>Apocrita</taxon>
        <taxon>Aculeata</taxon>
        <taxon>Formicoidea</taxon>
        <taxon>Formicidae</taxon>
        <taxon>Myrmicinae</taxon>
        <taxon>Cardiocondyla</taxon>
    </lineage>
</organism>
<dbReference type="AlphaFoldDB" id="A0AAW2G7B5"/>
<name>A0AAW2G7B5_9HYME</name>